<reference evidence="1" key="1">
    <citation type="submission" date="2021-09" db="EMBL/GenBank/DDBJ databases">
        <title>Fulvivirga sp. isolated from coastal sediment.</title>
        <authorList>
            <person name="Yu H."/>
        </authorList>
    </citation>
    <scope>NUCLEOTIDE SEQUENCE</scope>
    <source>
        <strain evidence="1">1062</strain>
    </source>
</reference>
<sequence>MKRRFKKGERVRSRRDGRVMEVLNYIKDKRNYLVECAWFDLEKKEIRTKRLSQDTLLKAS</sequence>
<comment type="caution">
    <text evidence="1">The sequence shown here is derived from an EMBL/GenBank/DDBJ whole genome shotgun (WGS) entry which is preliminary data.</text>
</comment>
<proteinExistence type="predicted"/>
<protein>
    <recommendedName>
        <fullName evidence="3">DUF2158 domain-containing protein</fullName>
    </recommendedName>
</protein>
<dbReference type="Proteomes" id="UP001139409">
    <property type="component" value="Unassembled WGS sequence"/>
</dbReference>
<accession>A0A9X1HVI3</accession>
<organism evidence="1 2">
    <name type="scientific">Fulvivirga sedimenti</name>
    <dbReference type="NCBI Taxonomy" id="2879465"/>
    <lineage>
        <taxon>Bacteria</taxon>
        <taxon>Pseudomonadati</taxon>
        <taxon>Bacteroidota</taxon>
        <taxon>Cytophagia</taxon>
        <taxon>Cytophagales</taxon>
        <taxon>Fulvivirgaceae</taxon>
        <taxon>Fulvivirga</taxon>
    </lineage>
</organism>
<dbReference type="AlphaFoldDB" id="A0A9X1HVI3"/>
<evidence type="ECO:0000313" key="2">
    <source>
        <dbReference type="Proteomes" id="UP001139409"/>
    </source>
</evidence>
<gene>
    <name evidence="1" type="ORF">LDX50_26395</name>
</gene>
<keyword evidence="2" id="KW-1185">Reference proteome</keyword>
<dbReference type="EMBL" id="JAIXNE010000006">
    <property type="protein sequence ID" value="MCA6078431.1"/>
    <property type="molecule type" value="Genomic_DNA"/>
</dbReference>
<dbReference type="RefSeq" id="WP_225699290.1">
    <property type="nucleotide sequence ID" value="NZ_JAIXNE010000006.1"/>
</dbReference>
<evidence type="ECO:0000313" key="1">
    <source>
        <dbReference type="EMBL" id="MCA6078431.1"/>
    </source>
</evidence>
<evidence type="ECO:0008006" key="3">
    <source>
        <dbReference type="Google" id="ProtNLM"/>
    </source>
</evidence>
<name>A0A9X1HVI3_9BACT</name>